<feature type="transmembrane region" description="Helical" evidence="9">
    <location>
        <begin position="378"/>
        <end position="402"/>
    </location>
</feature>
<feature type="region of interest" description="Disordered" evidence="8">
    <location>
        <begin position="1"/>
        <end position="20"/>
    </location>
</feature>
<feature type="transmembrane region" description="Helical" evidence="9">
    <location>
        <begin position="76"/>
        <end position="101"/>
    </location>
</feature>
<dbReference type="AlphaFoldDB" id="A0A9P9WB75"/>
<evidence type="ECO:0000256" key="3">
    <source>
        <dbReference type="ARBA" id="ARBA00022475"/>
    </source>
</evidence>
<organism evidence="11 12">
    <name type="scientific">Neoarthrinium moseri</name>
    <dbReference type="NCBI Taxonomy" id="1658444"/>
    <lineage>
        <taxon>Eukaryota</taxon>
        <taxon>Fungi</taxon>
        <taxon>Dikarya</taxon>
        <taxon>Ascomycota</taxon>
        <taxon>Pezizomycotina</taxon>
        <taxon>Sordariomycetes</taxon>
        <taxon>Xylariomycetidae</taxon>
        <taxon>Amphisphaeriales</taxon>
        <taxon>Apiosporaceae</taxon>
        <taxon>Neoarthrinium</taxon>
    </lineage>
</organism>
<keyword evidence="5 9" id="KW-1133">Transmembrane helix</keyword>
<dbReference type="EMBL" id="JAFIMR010000048">
    <property type="protein sequence ID" value="KAI1855972.1"/>
    <property type="molecule type" value="Genomic_DNA"/>
</dbReference>
<accession>A0A9P9WB75</accession>
<evidence type="ECO:0000259" key="10">
    <source>
        <dbReference type="PROSITE" id="PS50850"/>
    </source>
</evidence>
<keyword evidence="4 9" id="KW-0812">Transmembrane</keyword>
<dbReference type="CDD" id="cd17323">
    <property type="entry name" value="MFS_Tpo1_MDR_like"/>
    <property type="match status" value="1"/>
</dbReference>
<feature type="transmembrane region" description="Helical" evidence="9">
    <location>
        <begin position="113"/>
        <end position="132"/>
    </location>
</feature>
<sequence>MESKESPAEGHPPATKPPFIDDKGYIAFAPNDAANPKNWPRARRWWLTFATISLAVNSTFASSAPSGTLRGVSLQFGVSLQVAGLSMTLFLLGYCAGPLVFAPLSEFYGRQRVFFVTVPLYVAFGFLCAFSPNLAGVLVGRFLTGTFASVPLSNVPGVLADIWDYDTRGKAMAIFSILIQVGPALGPVVSGFLELTMGWRWTYYVLIMFGAVTAIPLLTVPETYAPIILQRRAREVRKSKLSGYESVRAPIEEDTKTVFGVLKLASSRPWRILFDPISFVAAIYLTFLYTLVYMLFSIYPIIYQQHRGWNAGIGQLPVLTSAIGGILGGFVTFFHGEYSKKKLGLQKSPEDRLVLAKAGGVCFPLFMFFFAWTGNYDWMPWVVPLIGGAGVSACIMIVFTAFTNYLVDTYTIHAASAIAINTVCRSAGAASAPLWTNYMFDALGIGPGGSVIAGVSVLLAVFPFVFYKYGKQIRSASKFASS</sequence>
<evidence type="ECO:0000256" key="1">
    <source>
        <dbReference type="ARBA" id="ARBA00004651"/>
    </source>
</evidence>
<dbReference type="InterPro" id="IPR011701">
    <property type="entry name" value="MFS"/>
</dbReference>
<keyword evidence="12" id="KW-1185">Reference proteome</keyword>
<evidence type="ECO:0000313" key="11">
    <source>
        <dbReference type="EMBL" id="KAI1855972.1"/>
    </source>
</evidence>
<keyword evidence="6 9" id="KW-0472">Membrane</keyword>
<gene>
    <name evidence="11" type="ORF">JX265_012055</name>
</gene>
<dbReference type="SUPFAM" id="SSF103473">
    <property type="entry name" value="MFS general substrate transporter"/>
    <property type="match status" value="1"/>
</dbReference>
<dbReference type="PROSITE" id="PS50850">
    <property type="entry name" value="MFS"/>
    <property type="match status" value="1"/>
</dbReference>
<evidence type="ECO:0000256" key="9">
    <source>
        <dbReference type="SAM" id="Phobius"/>
    </source>
</evidence>
<reference evidence="11" key="1">
    <citation type="submission" date="2021-03" db="EMBL/GenBank/DDBJ databases">
        <title>Revisited historic fungal species revealed as producer of novel bioactive compounds through whole genome sequencing and comparative genomics.</title>
        <authorList>
            <person name="Vignolle G.A."/>
            <person name="Hochenegger N."/>
            <person name="Mach R.L."/>
            <person name="Mach-Aigner A.R."/>
            <person name="Javad Rahimi M."/>
            <person name="Salim K.A."/>
            <person name="Chan C.M."/>
            <person name="Lim L.B.L."/>
            <person name="Cai F."/>
            <person name="Druzhinina I.S."/>
            <person name="U'Ren J.M."/>
            <person name="Derntl C."/>
        </authorList>
    </citation>
    <scope>NUCLEOTIDE SEQUENCE</scope>
    <source>
        <strain evidence="11">TUCIM 5799</strain>
    </source>
</reference>
<keyword evidence="3" id="KW-1003">Cell membrane</keyword>
<feature type="transmembrane region" description="Helical" evidence="9">
    <location>
        <begin position="272"/>
        <end position="296"/>
    </location>
</feature>
<dbReference type="PANTHER" id="PTHR23502:SF186">
    <property type="entry name" value="MAJOR FACILITATOR SUPERFAMILY (MFS) PROFILE DOMAIN-CONTAINING PROTEIN"/>
    <property type="match status" value="1"/>
</dbReference>
<dbReference type="PANTHER" id="PTHR23502">
    <property type="entry name" value="MAJOR FACILITATOR SUPERFAMILY"/>
    <property type="match status" value="1"/>
</dbReference>
<evidence type="ECO:0000256" key="6">
    <source>
        <dbReference type="ARBA" id="ARBA00023136"/>
    </source>
</evidence>
<feature type="transmembrane region" description="Helical" evidence="9">
    <location>
        <begin position="316"/>
        <end position="334"/>
    </location>
</feature>
<dbReference type="InterPro" id="IPR020846">
    <property type="entry name" value="MFS_dom"/>
</dbReference>
<evidence type="ECO:0000256" key="4">
    <source>
        <dbReference type="ARBA" id="ARBA00022692"/>
    </source>
</evidence>
<dbReference type="Proteomes" id="UP000829685">
    <property type="component" value="Unassembled WGS sequence"/>
</dbReference>
<comment type="similarity">
    <text evidence="7">Belongs to the major facilitator superfamily. DHA1 family. Polyamines/proton antiporter (TC 2.A.1.2.16) subfamily.</text>
</comment>
<comment type="caution">
    <text evidence="11">The sequence shown here is derived from an EMBL/GenBank/DDBJ whole genome shotgun (WGS) entry which is preliminary data.</text>
</comment>
<evidence type="ECO:0000256" key="5">
    <source>
        <dbReference type="ARBA" id="ARBA00022989"/>
    </source>
</evidence>
<dbReference type="InterPro" id="IPR036259">
    <property type="entry name" value="MFS_trans_sf"/>
</dbReference>
<feature type="transmembrane region" description="Helical" evidence="9">
    <location>
        <begin position="201"/>
        <end position="229"/>
    </location>
</feature>
<dbReference type="GO" id="GO:0005886">
    <property type="term" value="C:plasma membrane"/>
    <property type="evidence" value="ECO:0007669"/>
    <property type="project" value="UniProtKB-SubCell"/>
</dbReference>
<feature type="transmembrane region" description="Helical" evidence="9">
    <location>
        <begin position="354"/>
        <end position="372"/>
    </location>
</feature>
<evidence type="ECO:0000313" key="12">
    <source>
        <dbReference type="Proteomes" id="UP000829685"/>
    </source>
</evidence>
<evidence type="ECO:0000256" key="7">
    <source>
        <dbReference type="ARBA" id="ARBA00038459"/>
    </source>
</evidence>
<name>A0A9P9WB75_9PEZI</name>
<protein>
    <recommendedName>
        <fullName evidence="10">Major facilitator superfamily (MFS) profile domain-containing protein</fullName>
    </recommendedName>
</protein>
<feature type="transmembrane region" description="Helical" evidence="9">
    <location>
        <begin position="45"/>
        <end position="64"/>
    </location>
</feature>
<proteinExistence type="inferred from homology"/>
<feature type="transmembrane region" description="Helical" evidence="9">
    <location>
        <begin position="171"/>
        <end position="189"/>
    </location>
</feature>
<evidence type="ECO:0000256" key="2">
    <source>
        <dbReference type="ARBA" id="ARBA00022448"/>
    </source>
</evidence>
<evidence type="ECO:0000256" key="8">
    <source>
        <dbReference type="SAM" id="MobiDB-lite"/>
    </source>
</evidence>
<dbReference type="Gene3D" id="1.20.1250.20">
    <property type="entry name" value="MFS general substrate transporter like domains"/>
    <property type="match status" value="1"/>
</dbReference>
<dbReference type="GO" id="GO:0022857">
    <property type="term" value="F:transmembrane transporter activity"/>
    <property type="evidence" value="ECO:0007669"/>
    <property type="project" value="InterPro"/>
</dbReference>
<dbReference type="Pfam" id="PF07690">
    <property type="entry name" value="MFS_1"/>
    <property type="match status" value="1"/>
</dbReference>
<keyword evidence="2" id="KW-0813">Transport</keyword>
<dbReference type="OrthoDB" id="5141738at2759"/>
<feature type="transmembrane region" description="Helical" evidence="9">
    <location>
        <begin position="447"/>
        <end position="467"/>
    </location>
</feature>
<comment type="subcellular location">
    <subcellularLocation>
        <location evidence="1">Cell membrane</location>
        <topology evidence="1">Multi-pass membrane protein</topology>
    </subcellularLocation>
</comment>
<feature type="domain" description="Major facilitator superfamily (MFS) profile" evidence="10">
    <location>
        <begin position="43"/>
        <end position="471"/>
    </location>
</feature>